<evidence type="ECO:0000313" key="1">
    <source>
        <dbReference type="EMBL" id="BFO23077.1"/>
    </source>
</evidence>
<proteinExistence type="predicted"/>
<reference evidence="1" key="1">
    <citation type="submission" date="2024-06" db="EMBL/GenBank/DDBJ databases">
        <authorList>
            <consortium name="consrtm"/>
            <person name="Uemura M."/>
            <person name="Terahara T."/>
        </authorList>
    </citation>
    <scope>NUCLEOTIDE SEQUENCE</scope>
    <source>
        <strain evidence="1">KM77-8</strain>
        <plasmid evidence="1">pKM77-8_1</plasmid>
    </source>
</reference>
<keyword evidence="1" id="KW-0614">Plasmid</keyword>
<accession>A0AAT9HZP5</accession>
<dbReference type="EMBL" id="AP035769">
    <property type="protein sequence ID" value="BFO23077.1"/>
    <property type="molecule type" value="Genomic_DNA"/>
</dbReference>
<protein>
    <submittedName>
        <fullName evidence="1">Uncharacterized protein</fullName>
    </submittedName>
</protein>
<dbReference type="AlphaFoldDB" id="A0AAT9HZP5"/>
<gene>
    <name evidence="1" type="ORF">SHKM778_94650</name>
</gene>
<reference evidence="1" key="2">
    <citation type="submission" date="2024-07" db="EMBL/GenBank/DDBJ databases">
        <title>Streptomyces haneummycinica sp. nov., a new antibiotic-producing actinobacterium isolated from marine sediment.</title>
        <authorList>
            <person name="Uemura M."/>
            <person name="Hamada M."/>
            <person name="Hirano S."/>
            <person name="Kobayashi K."/>
            <person name="Ohshiro T."/>
            <person name="Kobayashi T."/>
            <person name="Terahara T."/>
        </authorList>
    </citation>
    <scope>NUCLEOTIDE SEQUENCE</scope>
    <source>
        <strain evidence="1">KM77-8</strain>
        <plasmid evidence="1">pKM77-8_1</plasmid>
    </source>
</reference>
<geneLocation type="plasmid" evidence="1">
    <name>pKM77-8_1</name>
</geneLocation>
<sequence>MSEEVFFDLADLVAAHGMVLLAFSDLSAQGDVRGAEFFAEFPQNGRGVVLAGFQTAAGVAQKPPFSS</sequence>
<name>A0AAT9HZP5_9ACTN</name>
<organism evidence="1">
    <name type="scientific">Streptomyces haneummycinicus</name>
    <dbReference type="NCBI Taxonomy" id="3074435"/>
    <lineage>
        <taxon>Bacteria</taxon>
        <taxon>Bacillati</taxon>
        <taxon>Actinomycetota</taxon>
        <taxon>Actinomycetes</taxon>
        <taxon>Kitasatosporales</taxon>
        <taxon>Streptomycetaceae</taxon>
        <taxon>Streptomyces</taxon>
    </lineage>
</organism>